<feature type="region of interest" description="Disordered" evidence="1">
    <location>
        <begin position="96"/>
        <end position="121"/>
    </location>
</feature>
<sequence>MRYSVDVPASAQVVKDVALQCSGFEGEISGLTTAAESAAQASQSALVGQALVGFFEESVSGNLESAVSLVSKAVEETNNALTYIVQGDEDMAATAVSSLETTESATATTTSWGGGRGPRAV</sequence>
<feature type="compositionally biased region" description="Gly residues" evidence="1">
    <location>
        <begin position="112"/>
        <end position="121"/>
    </location>
</feature>
<dbReference type="InterPro" id="IPR045436">
    <property type="entry name" value="DUF6507"/>
</dbReference>
<evidence type="ECO:0000256" key="1">
    <source>
        <dbReference type="SAM" id="MobiDB-lite"/>
    </source>
</evidence>
<evidence type="ECO:0000313" key="2">
    <source>
        <dbReference type="EMBL" id="SJN19136.1"/>
    </source>
</evidence>
<feature type="compositionally biased region" description="Low complexity" evidence="1">
    <location>
        <begin position="96"/>
        <end position="111"/>
    </location>
</feature>
<gene>
    <name evidence="2" type="ORF">FM125_02475</name>
</gene>
<dbReference type="AlphaFoldDB" id="A0A1R4IH37"/>
<evidence type="ECO:0000313" key="3">
    <source>
        <dbReference type="Proteomes" id="UP000196230"/>
    </source>
</evidence>
<organism evidence="2 3">
    <name type="scientific">Micrococcus lylae</name>
    <dbReference type="NCBI Taxonomy" id="1273"/>
    <lineage>
        <taxon>Bacteria</taxon>
        <taxon>Bacillati</taxon>
        <taxon>Actinomycetota</taxon>
        <taxon>Actinomycetes</taxon>
        <taxon>Micrococcales</taxon>
        <taxon>Micrococcaceae</taxon>
        <taxon>Micrococcus</taxon>
    </lineage>
</organism>
<proteinExistence type="predicted"/>
<reference evidence="2 3" key="1">
    <citation type="submission" date="2017-02" db="EMBL/GenBank/DDBJ databases">
        <authorList>
            <person name="Peterson S.W."/>
        </authorList>
    </citation>
    <scope>NUCLEOTIDE SEQUENCE [LARGE SCALE GENOMIC DNA]</scope>
    <source>
        <strain evidence="2 3">2B3F</strain>
    </source>
</reference>
<dbReference type="RefSeq" id="WP_087133544.1">
    <property type="nucleotide sequence ID" value="NZ_FUKP01000014.1"/>
</dbReference>
<name>A0A1R4IH37_9MICC</name>
<accession>A0A1R4IH37</accession>
<dbReference type="Pfam" id="PF20117">
    <property type="entry name" value="DUF6507"/>
    <property type="match status" value="1"/>
</dbReference>
<dbReference type="EMBL" id="FUKP01000014">
    <property type="protein sequence ID" value="SJN19136.1"/>
    <property type="molecule type" value="Genomic_DNA"/>
</dbReference>
<protein>
    <submittedName>
        <fullName evidence="2">Uncharacterized protein</fullName>
    </submittedName>
</protein>
<dbReference type="Proteomes" id="UP000196230">
    <property type="component" value="Unassembled WGS sequence"/>
</dbReference>